<protein>
    <recommendedName>
        <fullName evidence="1">Peptidase M16 middle/third domain-containing protein</fullName>
    </recommendedName>
</protein>
<keyword evidence="3" id="KW-1185">Reference proteome</keyword>
<dbReference type="InterPro" id="IPR032632">
    <property type="entry name" value="Peptidase_M16_M"/>
</dbReference>
<accession>A0A6D2KUL5</accession>
<dbReference type="Pfam" id="PF01221">
    <property type="entry name" value="Dynein_light"/>
    <property type="match status" value="1"/>
</dbReference>
<dbReference type="SUPFAM" id="SSF63411">
    <property type="entry name" value="LuxS/MPP-like metallohydrolase"/>
    <property type="match status" value="1"/>
</dbReference>
<dbReference type="OrthoDB" id="10033309at2759"/>
<organism evidence="2 3">
    <name type="scientific">Microthlaspi erraticum</name>
    <dbReference type="NCBI Taxonomy" id="1685480"/>
    <lineage>
        <taxon>Eukaryota</taxon>
        <taxon>Viridiplantae</taxon>
        <taxon>Streptophyta</taxon>
        <taxon>Embryophyta</taxon>
        <taxon>Tracheophyta</taxon>
        <taxon>Spermatophyta</taxon>
        <taxon>Magnoliopsida</taxon>
        <taxon>eudicotyledons</taxon>
        <taxon>Gunneridae</taxon>
        <taxon>Pentapetalae</taxon>
        <taxon>rosids</taxon>
        <taxon>malvids</taxon>
        <taxon>Brassicales</taxon>
        <taxon>Brassicaceae</taxon>
        <taxon>Coluteocarpeae</taxon>
        <taxon>Microthlaspi</taxon>
    </lineage>
</organism>
<gene>
    <name evidence="2" type="ORF">MERR_LOCUS47831</name>
</gene>
<dbReference type="Proteomes" id="UP000467841">
    <property type="component" value="Unassembled WGS sequence"/>
</dbReference>
<dbReference type="Pfam" id="PF16187">
    <property type="entry name" value="Peptidase_M16_M"/>
    <property type="match status" value="1"/>
</dbReference>
<dbReference type="GO" id="GO:0007017">
    <property type="term" value="P:microtubule-based process"/>
    <property type="evidence" value="ECO:0007669"/>
    <property type="project" value="InterPro"/>
</dbReference>
<dbReference type="AlphaFoldDB" id="A0A6D2KUL5"/>
<evidence type="ECO:0000259" key="1">
    <source>
        <dbReference type="Pfam" id="PF16187"/>
    </source>
</evidence>
<sequence length="209" mass="24477">MWGLLLQDIAENIKKEFDKKHTATWHCIVGHNFGISWCSKVEERVFYYPFFRLWNSNLKESSAAGWDWQKLYDGLEQAFITEEGGDEFDDTEECEDLFDNTGKTDKAEPWCNTAYSLEKITEFTIHEWMKSAPHVNLLLPTPNVFIPTDFVIKRCYRQEHVSCFVEKDTILKIVVYAGYEVLQTKGFQLPSCSQLSFKYFRLAAYGLFE</sequence>
<dbReference type="SUPFAM" id="SSF54648">
    <property type="entry name" value="DLC"/>
    <property type="match status" value="1"/>
</dbReference>
<proteinExistence type="predicted"/>
<evidence type="ECO:0000313" key="2">
    <source>
        <dbReference type="EMBL" id="CAA7060595.1"/>
    </source>
</evidence>
<evidence type="ECO:0000313" key="3">
    <source>
        <dbReference type="Proteomes" id="UP000467841"/>
    </source>
</evidence>
<dbReference type="Gene3D" id="3.30.740.10">
    <property type="entry name" value="Protein Inhibitor Of Neuronal Nitric Oxide Synthase"/>
    <property type="match status" value="1"/>
</dbReference>
<dbReference type="EMBL" id="CACVBM020001829">
    <property type="protein sequence ID" value="CAA7060595.1"/>
    <property type="molecule type" value="Genomic_DNA"/>
</dbReference>
<dbReference type="GO" id="GO:0030286">
    <property type="term" value="C:dynein complex"/>
    <property type="evidence" value="ECO:0007669"/>
    <property type="project" value="InterPro"/>
</dbReference>
<comment type="caution">
    <text evidence="2">The sequence shown here is derived from an EMBL/GenBank/DDBJ whole genome shotgun (WGS) entry which is preliminary data.</text>
</comment>
<dbReference type="GO" id="GO:0046872">
    <property type="term" value="F:metal ion binding"/>
    <property type="evidence" value="ECO:0007669"/>
    <property type="project" value="InterPro"/>
</dbReference>
<feature type="domain" description="Peptidase M16 middle/third" evidence="1">
    <location>
        <begin position="101"/>
        <end position="154"/>
    </location>
</feature>
<dbReference type="InterPro" id="IPR037177">
    <property type="entry name" value="DLC_sf"/>
</dbReference>
<reference evidence="2" key="1">
    <citation type="submission" date="2020-01" db="EMBL/GenBank/DDBJ databases">
        <authorList>
            <person name="Mishra B."/>
        </authorList>
    </citation>
    <scope>NUCLEOTIDE SEQUENCE [LARGE SCALE GENOMIC DNA]</scope>
</reference>
<name>A0A6D2KUL5_9BRAS</name>
<dbReference type="InterPro" id="IPR001372">
    <property type="entry name" value="Dynein_light_chain_typ-1/2"/>
</dbReference>
<dbReference type="InterPro" id="IPR011249">
    <property type="entry name" value="Metalloenz_LuxS/M16"/>
</dbReference>